<organism evidence="5 6">
    <name type="scientific">Actinomyces bovis</name>
    <dbReference type="NCBI Taxonomy" id="1658"/>
    <lineage>
        <taxon>Bacteria</taxon>
        <taxon>Bacillati</taxon>
        <taxon>Actinomycetota</taxon>
        <taxon>Actinomycetes</taxon>
        <taxon>Actinomycetales</taxon>
        <taxon>Actinomycetaceae</taxon>
        <taxon>Actinomyces</taxon>
    </lineage>
</organism>
<feature type="compositionally biased region" description="Low complexity" evidence="1">
    <location>
        <begin position="941"/>
        <end position="956"/>
    </location>
</feature>
<accession>A0ABY1VP66</accession>
<keyword evidence="3" id="KW-0732">Signal</keyword>
<proteinExistence type="predicted"/>
<dbReference type="InterPro" id="IPR006047">
    <property type="entry name" value="GH13_cat_dom"/>
</dbReference>
<dbReference type="PANTHER" id="PTHR10357:SF209">
    <property type="entry name" value="PERIPLASMIC ALPHA-AMYLASE"/>
    <property type="match status" value="1"/>
</dbReference>
<dbReference type="CDD" id="cd11339">
    <property type="entry name" value="AmyAc_bac_CMD_like_2"/>
    <property type="match status" value="1"/>
</dbReference>
<evidence type="ECO:0000256" key="3">
    <source>
        <dbReference type="SAM" id="SignalP"/>
    </source>
</evidence>
<dbReference type="SUPFAM" id="SSF51011">
    <property type="entry name" value="Glycosyl hydrolase domain"/>
    <property type="match status" value="1"/>
</dbReference>
<comment type="caution">
    <text evidence="5">The sequence shown here is derived from an EMBL/GenBank/DDBJ whole genome shotgun (WGS) entry which is preliminary data.</text>
</comment>
<evidence type="ECO:0000259" key="4">
    <source>
        <dbReference type="SMART" id="SM00642"/>
    </source>
</evidence>
<dbReference type="Gene3D" id="3.20.20.80">
    <property type="entry name" value="Glycosidases"/>
    <property type="match status" value="1"/>
</dbReference>
<feature type="chain" id="PRO_5047035791" evidence="3">
    <location>
        <begin position="44"/>
        <end position="1033"/>
    </location>
</feature>
<dbReference type="InterPro" id="IPR017853">
    <property type="entry name" value="GH"/>
</dbReference>
<evidence type="ECO:0000313" key="6">
    <source>
        <dbReference type="Proteomes" id="UP000250006"/>
    </source>
</evidence>
<dbReference type="EMBL" id="UAPQ01000007">
    <property type="protein sequence ID" value="SPT53709.1"/>
    <property type="molecule type" value="Genomic_DNA"/>
</dbReference>
<dbReference type="InterPro" id="IPR006048">
    <property type="entry name" value="A-amylase/branching_C"/>
</dbReference>
<keyword evidence="2" id="KW-1133">Transmembrane helix</keyword>
<dbReference type="GO" id="GO:0004556">
    <property type="term" value="F:alpha-amylase activity"/>
    <property type="evidence" value="ECO:0007669"/>
    <property type="project" value="UniProtKB-EC"/>
</dbReference>
<dbReference type="InterPro" id="IPR013783">
    <property type="entry name" value="Ig-like_fold"/>
</dbReference>
<dbReference type="Pfam" id="PF00128">
    <property type="entry name" value="Alpha-amylase"/>
    <property type="match status" value="1"/>
</dbReference>
<dbReference type="Proteomes" id="UP000250006">
    <property type="component" value="Unassembled WGS sequence"/>
</dbReference>
<name>A0ABY1VP66_9ACTO</name>
<evidence type="ECO:0000256" key="2">
    <source>
        <dbReference type="SAM" id="Phobius"/>
    </source>
</evidence>
<keyword evidence="6" id="KW-1185">Reference proteome</keyword>
<dbReference type="Pfam" id="PF22058">
    <property type="entry name" value="X25_BaPul_like"/>
    <property type="match status" value="2"/>
</dbReference>
<dbReference type="Gene3D" id="2.60.40.10">
    <property type="entry name" value="Immunoglobulins"/>
    <property type="match status" value="2"/>
</dbReference>
<protein>
    <submittedName>
        <fullName evidence="5">Alpha-amylase</fullName>
        <ecNumber evidence="5">3.2.1.1</ecNumber>
    </submittedName>
</protein>
<feature type="domain" description="Glycosyl hydrolase family 13 catalytic" evidence="4">
    <location>
        <begin position="174"/>
        <end position="624"/>
    </location>
</feature>
<sequence length="1033" mass="109388">MKHMQAPAVWRRERRHSRLTRFSALLGTAALALTGAAATTAVAEETPTSVALVGSLQNELGCEADWAPACTSTAMTDPDGDGVYSYTATIPAGSYEIKVALNGTWDLSYGKNGAAGGDNIPLTLAGPAKLTFTWNKTNHRLGVRAAELTGAYTAADAALAAAPIRQGMGEHFYFVLTDRFANGDPSNDKGGLTGDASVTGFDPSNEGYYHGGDLRGLLSKLDYIQSLGTTAVWLTPSFTNQPVQGEGANQSAGYHGYWITDFTSIDPHLGGNAALAELRDALHARGMRLYLDIVTNHTADLIDYQEKTYTYVDTATKPYKDAAGKPVDISAVANTDAFPTLDAATSFPYTPVRRGKVIPEALNDVTLYHNRGDSTWAGESVTMGDFVGLDDLMTENPKVEKTFEEVYKTWMDFGVDGFRIDTAKHVNFEFWQKWTAAIDAHAASTNPNFFTFGEVYDADATKTSPYPRRTGMDATLDFAFQASALGFAKGRATNNLSKLFNSDDYYTTTHSSVHGQPTFLGNHDMGRIGYLLAGGTGSAETLQRDQLAHSLMYLTRGQPVVYYGDEQGFAGTGGDKAARQDMFPTQVGAYANQPLVDGGTAGAGEHYSTTTPLYQHIAGLAKLRAEHKALASGSQVELYAHDDAGLYAFARVDRTEKIEHLVALNNATADATATFNTLTPGATYTALYGTPKTVTADAAGSVTLTVPALSAVVLKADRQVASGSPEVAFTTQAGANLFGPTAEITATTTAHRWAETTFSYRPVGTTEWTTVGTAEDDTPRVFADVSALPAGTVLELRAVTTDAAGNKAAVSTTAVVGADLTGEVPPPPPAGPIDGLEVTLPGTHNTEMGCPTDWAPDCKQARLTQDPQTKLYRGTFEIPAGEWDYKVAIGGSWDENYGANGVAGGDNIRYESKGGKITFVYDARTHLVWIEAAGDQPEPQPSATAATAEPSPQETPLEPKPSQSPELKPTPSSEATAEATATPLAPATALATPGQKPQRPQGLSVTGANVVGLLTVAGGLVVAGMLLARRRRA</sequence>
<dbReference type="CDD" id="cd12962">
    <property type="entry name" value="X25_BaPul_like"/>
    <property type="match status" value="2"/>
</dbReference>
<keyword evidence="2" id="KW-0472">Membrane</keyword>
<dbReference type="InterPro" id="IPR054409">
    <property type="entry name" value="X25_BaPul-like"/>
</dbReference>
<feature type="signal peptide" evidence="3">
    <location>
        <begin position="1"/>
        <end position="43"/>
    </location>
</feature>
<evidence type="ECO:0000313" key="5">
    <source>
        <dbReference type="EMBL" id="SPT53709.1"/>
    </source>
</evidence>
<dbReference type="Pfam" id="PF02806">
    <property type="entry name" value="Alpha-amylase_C"/>
    <property type="match status" value="1"/>
</dbReference>
<dbReference type="EC" id="3.2.1.1" evidence="5"/>
<feature type="transmembrane region" description="Helical" evidence="2">
    <location>
        <begin position="1007"/>
        <end position="1028"/>
    </location>
</feature>
<keyword evidence="5" id="KW-0378">Hydrolase</keyword>
<keyword evidence="2" id="KW-0812">Transmembrane</keyword>
<dbReference type="InterPro" id="IPR013780">
    <property type="entry name" value="Glyco_hydro_b"/>
</dbReference>
<dbReference type="PANTHER" id="PTHR10357">
    <property type="entry name" value="ALPHA-AMYLASE FAMILY MEMBER"/>
    <property type="match status" value="1"/>
</dbReference>
<dbReference type="RefSeq" id="WP_197719035.1">
    <property type="nucleotide sequence ID" value="NZ_UAPQ01000007.1"/>
</dbReference>
<reference evidence="5 6" key="1">
    <citation type="submission" date="2018-06" db="EMBL/GenBank/DDBJ databases">
        <authorList>
            <consortium name="Pathogen Informatics"/>
            <person name="Doyle S."/>
        </authorList>
    </citation>
    <scope>NUCLEOTIDE SEQUENCE [LARGE SCALE GENOMIC DNA]</scope>
    <source>
        <strain evidence="5 6">NCTC11535</strain>
    </source>
</reference>
<keyword evidence="5" id="KW-0326">Glycosidase</keyword>
<gene>
    <name evidence="5" type="primary">amy</name>
    <name evidence="5" type="ORF">NCTC11535_01385</name>
</gene>
<feature type="compositionally biased region" description="Low complexity" evidence="1">
    <location>
        <begin position="969"/>
        <end position="981"/>
    </location>
</feature>
<feature type="region of interest" description="Disordered" evidence="1">
    <location>
        <begin position="935"/>
        <end position="981"/>
    </location>
</feature>
<dbReference type="Gene3D" id="2.60.40.1180">
    <property type="entry name" value="Golgi alpha-mannosidase II"/>
    <property type="match status" value="1"/>
</dbReference>
<dbReference type="SUPFAM" id="SSF51445">
    <property type="entry name" value="(Trans)glycosidases"/>
    <property type="match status" value="1"/>
</dbReference>
<dbReference type="SMART" id="SM00642">
    <property type="entry name" value="Aamy"/>
    <property type="match status" value="1"/>
</dbReference>
<evidence type="ECO:0000256" key="1">
    <source>
        <dbReference type="SAM" id="MobiDB-lite"/>
    </source>
</evidence>